<sequence length="990" mass="107072">MPRAPASAKRQQQSGSAASNSQSNNPNNRHDNGLVGPGKRLPKNLKSQGYLNATANSRHSAASSSENVSEVGRGGCPASPPTIAKTATTPASLASSVATPADPELDDMANDSARRGSVSAFSESSSSESYNMTQAVENHRRIDVNATKNTNVHRDTGPLEFILTVLRSCPAQDTIAILIILMQIPPIALSGIYVLFTLLTFVTTSSGLSLSEVFEWNLGAPSIATVVCVDGIVLLIWLFLWGPIQHVILDLAQMVIALGLGGGSRERDGGSMKNSLVCLSMILLSHILRHTKMKYSPIGYLLGSSRFMTPDIDDPLESLDSIRGYDKVQSGWVNWVRSVLAIHILTQGLVKYIRDWYLRRERRDNPAQSIDPEAGKPYAGDFSNDGGFSTPDSDAAALQPQATINTKKKRKQSAQIRNRQPLWAAIASTKIVVVKEYELTHSAADSADANATGIHNLGNAPFVSEADQIWISFVGCDEVSFNTSHFPAYTGAAGGAGGTSSHEIDLTKPFYVRVNNAIWQPTRIEPDKQTETSENRRRGVTWSGDIYGLTPMSNYECEFVSTTTHEILLSTSLRTTQAKTADVDQSNLKSSNQRSLRPDSPITTLRTSIAGAEVRYADEKNRQKGIRKEWNRKLNALKKELEKLSSAVQSAGTGDDKMRQKIQQNQTQTKQAQHAISLLETELKEYDTVPEALMKSWKEKQSAYNGERTSFDKALAEFKTFKALLDGQVKTMVDEKSSIEGKRNKISGRIAKVDGELSRLADANARGLDEAERRRQDRSNLENNLAKAEREQIERYNVANARSAEKDQVIASLKSEIEAFHSQQQQQAAIYSGALEYSEPMSAGQVPHGAAVNSAPYDPNTAWNQSAYNASLWGGPSALASGFVPQSSPASHARHMTQSRGRSSSMLSDVSGFTQSSSNDDDVVEGSLPGSTQESLRPPPGFGYVAQRKMEGEGDIASTGSGSASASGSAPSSGSASIGDPSSPGPARRV</sequence>
<feature type="region of interest" description="Disordered" evidence="2">
    <location>
        <begin position="367"/>
        <end position="395"/>
    </location>
</feature>
<keyword evidence="3" id="KW-0812">Transmembrane</keyword>
<evidence type="ECO:0000256" key="3">
    <source>
        <dbReference type="SAM" id="Phobius"/>
    </source>
</evidence>
<keyword evidence="3" id="KW-0472">Membrane</keyword>
<feature type="region of interest" description="Disordered" evidence="2">
    <location>
        <begin position="884"/>
        <end position="990"/>
    </location>
</feature>
<evidence type="ECO:0000313" key="5">
    <source>
        <dbReference type="Proteomes" id="UP001390339"/>
    </source>
</evidence>
<feature type="compositionally biased region" description="Basic and acidic residues" evidence="2">
    <location>
        <begin position="767"/>
        <end position="780"/>
    </location>
</feature>
<evidence type="ECO:0008006" key="6">
    <source>
        <dbReference type="Google" id="ProtNLM"/>
    </source>
</evidence>
<evidence type="ECO:0000313" key="4">
    <source>
        <dbReference type="EMBL" id="KAK8859276.1"/>
    </source>
</evidence>
<accession>A0ABR2I8L0</accession>
<evidence type="ECO:0000256" key="2">
    <source>
        <dbReference type="SAM" id="MobiDB-lite"/>
    </source>
</evidence>
<organism evidence="4 5">
    <name type="scientific">Apiospora arundinis</name>
    <dbReference type="NCBI Taxonomy" id="335852"/>
    <lineage>
        <taxon>Eukaryota</taxon>
        <taxon>Fungi</taxon>
        <taxon>Dikarya</taxon>
        <taxon>Ascomycota</taxon>
        <taxon>Pezizomycotina</taxon>
        <taxon>Sordariomycetes</taxon>
        <taxon>Xylariomycetidae</taxon>
        <taxon>Amphisphaeriales</taxon>
        <taxon>Apiosporaceae</taxon>
        <taxon>Apiospora</taxon>
    </lineage>
</organism>
<keyword evidence="3" id="KW-1133">Transmembrane helix</keyword>
<feature type="compositionally biased region" description="Low complexity" evidence="2">
    <location>
        <begin position="117"/>
        <end position="129"/>
    </location>
</feature>
<feature type="transmembrane region" description="Helical" evidence="3">
    <location>
        <begin position="247"/>
        <end position="264"/>
    </location>
</feature>
<keyword evidence="1" id="KW-0175">Coiled coil</keyword>
<comment type="caution">
    <text evidence="4">The sequence shown here is derived from an EMBL/GenBank/DDBJ whole genome shotgun (WGS) entry which is preliminary data.</text>
</comment>
<feature type="compositionally biased region" description="Low complexity" evidence="2">
    <location>
        <begin position="81"/>
        <end position="91"/>
    </location>
</feature>
<feature type="compositionally biased region" description="Polar residues" evidence="2">
    <location>
        <begin position="898"/>
        <end position="918"/>
    </location>
</feature>
<dbReference type="Proteomes" id="UP001390339">
    <property type="component" value="Unassembled WGS sequence"/>
</dbReference>
<keyword evidence="5" id="KW-1185">Reference proteome</keyword>
<gene>
    <name evidence="4" type="ORF">PGQ11_010010</name>
</gene>
<name>A0ABR2I8L0_9PEZI</name>
<feature type="transmembrane region" description="Helical" evidence="3">
    <location>
        <begin position="175"/>
        <end position="202"/>
    </location>
</feature>
<feature type="compositionally biased region" description="Low complexity" evidence="2">
    <location>
        <begin position="52"/>
        <end position="69"/>
    </location>
</feature>
<feature type="region of interest" description="Disordered" evidence="2">
    <location>
        <begin position="1"/>
        <end position="131"/>
    </location>
</feature>
<feature type="transmembrane region" description="Helical" evidence="3">
    <location>
        <begin position="222"/>
        <end position="240"/>
    </location>
</feature>
<feature type="compositionally biased region" description="Low complexity" evidence="2">
    <location>
        <begin position="11"/>
        <end position="27"/>
    </location>
</feature>
<dbReference type="EMBL" id="JAPCWZ010000006">
    <property type="protein sequence ID" value="KAK8859276.1"/>
    <property type="molecule type" value="Genomic_DNA"/>
</dbReference>
<feature type="coiled-coil region" evidence="1">
    <location>
        <begin position="620"/>
        <end position="647"/>
    </location>
</feature>
<feature type="compositionally biased region" description="Low complexity" evidence="2">
    <location>
        <begin position="955"/>
        <end position="990"/>
    </location>
</feature>
<evidence type="ECO:0000256" key="1">
    <source>
        <dbReference type="SAM" id="Coils"/>
    </source>
</evidence>
<feature type="region of interest" description="Disordered" evidence="2">
    <location>
        <begin position="765"/>
        <end position="786"/>
    </location>
</feature>
<protein>
    <recommendedName>
        <fullName evidence="6">Ubiquitination network signaling protein</fullName>
    </recommendedName>
</protein>
<proteinExistence type="predicted"/>
<reference evidence="4 5" key="1">
    <citation type="journal article" date="2024" name="IMA Fungus">
        <title>Apiospora arundinis, a panoply of carbohydrate-active enzymes and secondary metabolites.</title>
        <authorList>
            <person name="Sorensen T."/>
            <person name="Petersen C."/>
            <person name="Muurmann A.T."/>
            <person name="Christiansen J.V."/>
            <person name="Brundto M.L."/>
            <person name="Overgaard C.K."/>
            <person name="Boysen A.T."/>
            <person name="Wollenberg R.D."/>
            <person name="Larsen T.O."/>
            <person name="Sorensen J.L."/>
            <person name="Nielsen K.L."/>
            <person name="Sondergaard T.E."/>
        </authorList>
    </citation>
    <scope>NUCLEOTIDE SEQUENCE [LARGE SCALE GENOMIC DNA]</scope>
    <source>
        <strain evidence="4 5">AAU 773</strain>
    </source>
</reference>